<evidence type="ECO:0000256" key="2">
    <source>
        <dbReference type="ARBA" id="ARBA00015652"/>
    </source>
</evidence>
<comment type="subcellular location">
    <subcellularLocation>
        <location evidence="1">Membrane</location>
        <topology evidence="1">Multi-pass membrane protein</topology>
    </subcellularLocation>
</comment>
<feature type="transmembrane region" description="Helical" evidence="7">
    <location>
        <begin position="12"/>
        <end position="29"/>
    </location>
</feature>
<dbReference type="GO" id="GO:1904491">
    <property type="term" value="P:protein localization to ciliary transition zone"/>
    <property type="evidence" value="ECO:0007669"/>
    <property type="project" value="TreeGrafter"/>
</dbReference>
<dbReference type="GO" id="GO:0016020">
    <property type="term" value="C:membrane"/>
    <property type="evidence" value="ECO:0007669"/>
    <property type="project" value="UniProtKB-SubCell"/>
</dbReference>
<keyword evidence="3 7" id="KW-0812">Transmembrane</keyword>
<evidence type="ECO:0000256" key="4">
    <source>
        <dbReference type="ARBA" id="ARBA00022794"/>
    </source>
</evidence>
<accession>A0A7S2UVK1</accession>
<dbReference type="InterPro" id="IPR029248">
    <property type="entry name" value="TMEM107"/>
</dbReference>
<dbReference type="GO" id="GO:1905515">
    <property type="term" value="P:non-motile cilium assembly"/>
    <property type="evidence" value="ECO:0007669"/>
    <property type="project" value="TreeGrafter"/>
</dbReference>
<dbReference type="GO" id="GO:0036038">
    <property type="term" value="C:MKS complex"/>
    <property type="evidence" value="ECO:0007669"/>
    <property type="project" value="TreeGrafter"/>
</dbReference>
<evidence type="ECO:0000313" key="8">
    <source>
        <dbReference type="EMBL" id="CAD9860510.1"/>
    </source>
</evidence>
<dbReference type="PANTHER" id="PTHR34341:SF1">
    <property type="entry name" value="TRANSMEMBRANE PROTEIN 107"/>
    <property type="match status" value="1"/>
</dbReference>
<keyword evidence="5 7" id="KW-1133">Transmembrane helix</keyword>
<dbReference type="AlphaFoldDB" id="A0A7S2UVK1"/>
<protein>
    <recommendedName>
        <fullName evidence="2">Transmembrane protein 107</fullName>
    </recommendedName>
</protein>
<evidence type="ECO:0000256" key="6">
    <source>
        <dbReference type="ARBA" id="ARBA00023136"/>
    </source>
</evidence>
<reference evidence="8" key="1">
    <citation type="submission" date="2021-01" db="EMBL/GenBank/DDBJ databases">
        <authorList>
            <person name="Corre E."/>
            <person name="Pelletier E."/>
            <person name="Niang G."/>
            <person name="Scheremetjew M."/>
            <person name="Finn R."/>
            <person name="Kale V."/>
            <person name="Holt S."/>
            <person name="Cochrane G."/>
            <person name="Meng A."/>
            <person name="Brown T."/>
            <person name="Cohen L."/>
        </authorList>
    </citation>
    <scope>NUCLEOTIDE SEQUENCE</scope>
    <source>
        <strain evidence="8">CCMP1661</strain>
    </source>
</reference>
<gene>
    <name evidence="8" type="ORF">FJAP1339_LOCUS3031</name>
</gene>
<dbReference type="EMBL" id="HBHR01006204">
    <property type="protein sequence ID" value="CAD9860510.1"/>
    <property type="molecule type" value="Transcribed_RNA"/>
</dbReference>
<name>A0A7S2UVK1_9STRA</name>
<evidence type="ECO:0000256" key="1">
    <source>
        <dbReference type="ARBA" id="ARBA00004141"/>
    </source>
</evidence>
<feature type="transmembrane region" description="Helical" evidence="7">
    <location>
        <begin position="56"/>
        <end position="78"/>
    </location>
</feature>
<sequence>MGLERRLIPARFLITLGHLIPTVMVMYVMEEQVYAGLSADATDKEIAAATAELEGAVLLAIICFLVDLLGLVAGFTIFSTRVNVFQIIAHFVGGIQVSTFIHEVWDYRVLWYIVVFCNVTTALVEIFVILRIFVVRALLY</sequence>
<keyword evidence="4" id="KW-0970">Cilium biogenesis/degradation</keyword>
<evidence type="ECO:0000256" key="3">
    <source>
        <dbReference type="ARBA" id="ARBA00022692"/>
    </source>
</evidence>
<organism evidence="8">
    <name type="scientific">Fibrocapsa japonica</name>
    <dbReference type="NCBI Taxonomy" id="94617"/>
    <lineage>
        <taxon>Eukaryota</taxon>
        <taxon>Sar</taxon>
        <taxon>Stramenopiles</taxon>
        <taxon>Ochrophyta</taxon>
        <taxon>Raphidophyceae</taxon>
        <taxon>Chattonellales</taxon>
        <taxon>Chattonellaceae</taxon>
        <taxon>Fibrocapsa</taxon>
    </lineage>
</organism>
<dbReference type="PANTHER" id="PTHR34341">
    <property type="entry name" value="TRANSMEMBRANE PROTEIN 107"/>
    <property type="match status" value="1"/>
</dbReference>
<evidence type="ECO:0000256" key="7">
    <source>
        <dbReference type="SAM" id="Phobius"/>
    </source>
</evidence>
<dbReference type="Pfam" id="PF14995">
    <property type="entry name" value="TMEM107"/>
    <property type="match status" value="1"/>
</dbReference>
<feature type="transmembrane region" description="Helical" evidence="7">
    <location>
        <begin position="85"/>
        <end position="105"/>
    </location>
</feature>
<proteinExistence type="predicted"/>
<keyword evidence="6 7" id="KW-0472">Membrane</keyword>
<feature type="transmembrane region" description="Helical" evidence="7">
    <location>
        <begin position="111"/>
        <end position="134"/>
    </location>
</feature>
<evidence type="ECO:0000256" key="5">
    <source>
        <dbReference type="ARBA" id="ARBA00022989"/>
    </source>
</evidence>